<reference evidence="2 3" key="1">
    <citation type="journal article" date="2019" name="Commun. Biol.">
        <title>The bagworm genome reveals a unique fibroin gene that provides high tensile strength.</title>
        <authorList>
            <person name="Kono N."/>
            <person name="Nakamura H."/>
            <person name="Ohtoshi R."/>
            <person name="Tomita M."/>
            <person name="Numata K."/>
            <person name="Arakawa K."/>
        </authorList>
    </citation>
    <scope>NUCLEOTIDE SEQUENCE [LARGE SCALE GENOMIC DNA]</scope>
</reference>
<gene>
    <name evidence="2" type="ORF">EVAR_39935_1</name>
</gene>
<accession>A0A4C1X0N7</accession>
<protein>
    <submittedName>
        <fullName evidence="2">Uncharacterized protein</fullName>
    </submittedName>
</protein>
<keyword evidence="3" id="KW-1185">Reference proteome</keyword>
<organism evidence="2 3">
    <name type="scientific">Eumeta variegata</name>
    <name type="common">Bagworm moth</name>
    <name type="synonym">Eumeta japonica</name>
    <dbReference type="NCBI Taxonomy" id="151549"/>
    <lineage>
        <taxon>Eukaryota</taxon>
        <taxon>Metazoa</taxon>
        <taxon>Ecdysozoa</taxon>
        <taxon>Arthropoda</taxon>
        <taxon>Hexapoda</taxon>
        <taxon>Insecta</taxon>
        <taxon>Pterygota</taxon>
        <taxon>Neoptera</taxon>
        <taxon>Endopterygota</taxon>
        <taxon>Lepidoptera</taxon>
        <taxon>Glossata</taxon>
        <taxon>Ditrysia</taxon>
        <taxon>Tineoidea</taxon>
        <taxon>Psychidae</taxon>
        <taxon>Oiketicinae</taxon>
        <taxon>Eumeta</taxon>
    </lineage>
</organism>
<name>A0A4C1X0N7_EUMVA</name>
<dbReference type="AlphaFoldDB" id="A0A4C1X0N7"/>
<dbReference type="Proteomes" id="UP000299102">
    <property type="component" value="Unassembled WGS sequence"/>
</dbReference>
<comment type="caution">
    <text evidence="2">The sequence shown here is derived from an EMBL/GenBank/DDBJ whole genome shotgun (WGS) entry which is preliminary data.</text>
</comment>
<dbReference type="EMBL" id="BGZK01000713">
    <property type="protein sequence ID" value="GBP57296.1"/>
    <property type="molecule type" value="Genomic_DNA"/>
</dbReference>
<evidence type="ECO:0000313" key="3">
    <source>
        <dbReference type="Proteomes" id="UP000299102"/>
    </source>
</evidence>
<feature type="region of interest" description="Disordered" evidence="1">
    <location>
        <begin position="90"/>
        <end position="151"/>
    </location>
</feature>
<sequence>MRLRLLFRILNYLHRHERITRDISQVLAIAPPAGDALGRVKSTVSMIAAKTSSHDRPAIDNYCSSETGAVTNVAVAEDVSGVFLFANKTNPNTLSPGGTKRSADTCCRQSADQSGRSLRPRGAPIGRGSGAGGAGVEVGRLRSTASFHKLS</sequence>
<feature type="compositionally biased region" description="Polar residues" evidence="1">
    <location>
        <begin position="107"/>
        <end position="116"/>
    </location>
</feature>
<evidence type="ECO:0000256" key="1">
    <source>
        <dbReference type="SAM" id="MobiDB-lite"/>
    </source>
</evidence>
<proteinExistence type="predicted"/>
<feature type="compositionally biased region" description="Gly residues" evidence="1">
    <location>
        <begin position="125"/>
        <end position="136"/>
    </location>
</feature>
<evidence type="ECO:0000313" key="2">
    <source>
        <dbReference type="EMBL" id="GBP57296.1"/>
    </source>
</evidence>